<accession>A0A1W1IA51</accession>
<dbReference type="Proteomes" id="UP000192042">
    <property type="component" value="Chromosome I"/>
</dbReference>
<dbReference type="PANTHER" id="PTHR37494">
    <property type="entry name" value="HEMAGGLUTININ"/>
    <property type="match status" value="1"/>
</dbReference>
<dbReference type="EMBL" id="LT828648">
    <property type="protein sequence ID" value="SLM49643.1"/>
    <property type="molecule type" value="Genomic_DNA"/>
</dbReference>
<organism evidence="2 3">
    <name type="scientific">Nitrospira japonica</name>
    <dbReference type="NCBI Taxonomy" id="1325564"/>
    <lineage>
        <taxon>Bacteria</taxon>
        <taxon>Pseudomonadati</taxon>
        <taxon>Nitrospirota</taxon>
        <taxon>Nitrospiria</taxon>
        <taxon>Nitrospirales</taxon>
        <taxon>Nitrospiraceae</taxon>
        <taxon>Nitrospira</taxon>
    </lineage>
</organism>
<protein>
    <recommendedName>
        <fullName evidence="4">Dystroglycan-type cadherin-like domain-containing protein</fullName>
    </recommendedName>
</protein>
<sequence>MTALIASAPRPSFRLLQRSLRLVLGVLSLSVMAGCNDVSEAPAPDPGPGALTIVTASLPDATVRQPYSITIGGSGGITPYSWGVTPPLPANLSFNGASGAISGMPAAQGTSSHTFTLQDSSVPPQTTQKTLSLKINQALVPPAITTLSLPAGTVNAPYPQTTLNATGGVPPLVWQPVGMPFGLTFDAASHSISGVPTSSGTANVTFTVNDSAVPFNQTASGTLSITVNVALKIDTTSLPEGSVNQGYGPVQLNASGGGQPYSWTIVGGAPPAPGLTLSSGGVITGQPTTKGAFTNTYRVQDNNGAAVTQSLTITVAELIIDTTGLPTGRVGVAYGPVALTASGGTPPYVWSSSVVPVLPSGLLFDPNSGTVSGAPLVPQINGSHTFSVRDAANRTATKALGLTILDSLTSR</sequence>
<proteinExistence type="predicted"/>
<dbReference type="InterPro" id="IPR013783">
    <property type="entry name" value="Ig-like_fold"/>
</dbReference>
<dbReference type="KEGG" id="nja:NSJP_3476"/>
<keyword evidence="1" id="KW-0732">Signal</keyword>
<evidence type="ECO:0000313" key="2">
    <source>
        <dbReference type="EMBL" id="SLM49643.1"/>
    </source>
</evidence>
<dbReference type="GO" id="GO:0005509">
    <property type="term" value="F:calcium ion binding"/>
    <property type="evidence" value="ECO:0007669"/>
    <property type="project" value="InterPro"/>
</dbReference>
<name>A0A1W1IA51_9BACT</name>
<dbReference type="SUPFAM" id="SSF49313">
    <property type="entry name" value="Cadherin-like"/>
    <property type="match status" value="3"/>
</dbReference>
<keyword evidence="3" id="KW-1185">Reference proteome</keyword>
<dbReference type="OrthoDB" id="3373017at2"/>
<evidence type="ECO:0000256" key="1">
    <source>
        <dbReference type="SAM" id="SignalP"/>
    </source>
</evidence>
<feature type="signal peptide" evidence="1">
    <location>
        <begin position="1"/>
        <end position="33"/>
    </location>
</feature>
<reference evidence="2 3" key="1">
    <citation type="submission" date="2017-03" db="EMBL/GenBank/DDBJ databases">
        <authorList>
            <person name="Afonso C.L."/>
            <person name="Miller P.J."/>
            <person name="Scott M.A."/>
            <person name="Spackman E."/>
            <person name="Goraichik I."/>
            <person name="Dimitrov K.M."/>
            <person name="Suarez D.L."/>
            <person name="Swayne D.E."/>
        </authorList>
    </citation>
    <scope>NUCLEOTIDE SEQUENCE [LARGE SCALE GENOMIC DNA]</scope>
    <source>
        <strain evidence="2">Genome sequencing of Nitrospira japonica strain NJ11</strain>
    </source>
</reference>
<dbReference type="AlphaFoldDB" id="A0A1W1IA51"/>
<dbReference type="Gene3D" id="2.60.40.10">
    <property type="entry name" value="Immunoglobulins"/>
    <property type="match status" value="4"/>
</dbReference>
<evidence type="ECO:0008006" key="4">
    <source>
        <dbReference type="Google" id="ProtNLM"/>
    </source>
</evidence>
<dbReference type="GO" id="GO:0016020">
    <property type="term" value="C:membrane"/>
    <property type="evidence" value="ECO:0007669"/>
    <property type="project" value="InterPro"/>
</dbReference>
<gene>
    <name evidence="2" type="ORF">NSJP_3476</name>
</gene>
<dbReference type="STRING" id="1325564.NSJP_3476"/>
<dbReference type="Pfam" id="PF05345">
    <property type="entry name" value="He_PIG"/>
    <property type="match status" value="4"/>
</dbReference>
<dbReference type="InterPro" id="IPR015919">
    <property type="entry name" value="Cadherin-like_sf"/>
</dbReference>
<evidence type="ECO:0000313" key="3">
    <source>
        <dbReference type="Proteomes" id="UP000192042"/>
    </source>
</evidence>
<dbReference type="RefSeq" id="WP_080887833.1">
    <property type="nucleotide sequence ID" value="NZ_LT828648.1"/>
</dbReference>
<feature type="chain" id="PRO_5013094118" description="Dystroglycan-type cadherin-like domain-containing protein" evidence="1">
    <location>
        <begin position="34"/>
        <end position="411"/>
    </location>
</feature>
<dbReference type="PANTHER" id="PTHR37494:SF1">
    <property type="entry name" value="STAPHYLOCOCCUS AUREUS SURFACE PROTEIN A"/>
    <property type="match status" value="1"/>
</dbReference>